<sequence length="529" mass="60248">MIFHCWRQTSLHWLRSSIMPRVTAATGNKTLQSKTKKNNLKPDEEDTKLNVKTEPVEAYFDEEKKSITLDLSKFKFDKKPHIKIEFENDSPVKEEPKGLWEPPHWRDFLLNLRNMRANADAPVDTMGCHMSADRSAPPHIVRYQHLISLMLSSQTKDQVTFAAMERLLKRGLTVDNVLSMSDEELGKLIYPVGFWKTKVKYIKKTTQTLKEQYNSDIPDSVEKLCKLTGVGPKMAHICMSVAWNKVTGIGVDTHVHRISNRIGWVKKPTATPEDTRKALESWLPFELWGEVNHLLVGFGQTICLPIGPNCNECLNNDICPSRGIKVSPKKKSPLKVKEETELSEVKMETKVRKVTPKKEVNVKNKAGLNAKSPKVQKENFQCEAGIHVNEKNFTVQNLSESVSTKAPRKRKITPKKSDTMQTNVVNHDNLETTTNTENKTQRKRITPKKQGLLDVKSVEDSLTVLNIDDKKPGRKRKVTPQKMELSNDDDYFKQPLVGTKTNTLKVPVSSDKIKPKKSPVKRKSTRVQK</sequence>
<organism evidence="1 2">
    <name type="scientific">Choristoneura fumiferana</name>
    <name type="common">Spruce budworm moth</name>
    <name type="synonym">Archips fumiferana</name>
    <dbReference type="NCBI Taxonomy" id="7141"/>
    <lineage>
        <taxon>Eukaryota</taxon>
        <taxon>Metazoa</taxon>
        <taxon>Ecdysozoa</taxon>
        <taxon>Arthropoda</taxon>
        <taxon>Hexapoda</taxon>
        <taxon>Insecta</taxon>
        <taxon>Pterygota</taxon>
        <taxon>Neoptera</taxon>
        <taxon>Endopterygota</taxon>
        <taxon>Lepidoptera</taxon>
        <taxon>Glossata</taxon>
        <taxon>Ditrysia</taxon>
        <taxon>Tortricoidea</taxon>
        <taxon>Tortricidae</taxon>
        <taxon>Tortricinae</taxon>
        <taxon>Choristoneura</taxon>
    </lineage>
</organism>
<gene>
    <name evidence="1" type="ORF">MSG28_012287</name>
</gene>
<name>A0ACC0KCS6_CHOFU</name>
<protein>
    <submittedName>
        <fullName evidence="1">Uncharacterized protein</fullName>
    </submittedName>
</protein>
<evidence type="ECO:0000313" key="2">
    <source>
        <dbReference type="Proteomes" id="UP001064048"/>
    </source>
</evidence>
<dbReference type="EMBL" id="CM046121">
    <property type="protein sequence ID" value="KAI8434169.1"/>
    <property type="molecule type" value="Genomic_DNA"/>
</dbReference>
<dbReference type="Proteomes" id="UP001064048">
    <property type="component" value="Chromosome 21"/>
</dbReference>
<keyword evidence="2" id="KW-1185">Reference proteome</keyword>
<accession>A0ACC0KCS6</accession>
<evidence type="ECO:0000313" key="1">
    <source>
        <dbReference type="EMBL" id="KAI8434169.1"/>
    </source>
</evidence>
<proteinExistence type="predicted"/>
<reference evidence="1 2" key="1">
    <citation type="journal article" date="2022" name="Genome Biol. Evol.">
        <title>The Spruce Budworm Genome: Reconstructing the Evolutionary History of Antifreeze Proteins.</title>
        <authorList>
            <person name="Beliveau C."/>
            <person name="Gagne P."/>
            <person name="Picq S."/>
            <person name="Vernygora O."/>
            <person name="Keeling C.I."/>
            <person name="Pinkney K."/>
            <person name="Doucet D."/>
            <person name="Wen F."/>
            <person name="Johnston J.S."/>
            <person name="Maaroufi H."/>
            <person name="Boyle B."/>
            <person name="Laroche J."/>
            <person name="Dewar K."/>
            <person name="Juretic N."/>
            <person name="Blackburn G."/>
            <person name="Nisole A."/>
            <person name="Brunet B."/>
            <person name="Brandao M."/>
            <person name="Lumley L."/>
            <person name="Duan J."/>
            <person name="Quan G."/>
            <person name="Lucarotti C.J."/>
            <person name="Roe A.D."/>
            <person name="Sperling F.A.H."/>
            <person name="Levesque R.C."/>
            <person name="Cusson M."/>
        </authorList>
    </citation>
    <scope>NUCLEOTIDE SEQUENCE [LARGE SCALE GENOMIC DNA]</scope>
    <source>
        <strain evidence="1">Glfc:IPQL:Cfum</strain>
    </source>
</reference>
<comment type="caution">
    <text evidence="1">The sequence shown here is derived from an EMBL/GenBank/DDBJ whole genome shotgun (WGS) entry which is preliminary data.</text>
</comment>